<evidence type="ECO:0000256" key="1">
    <source>
        <dbReference type="ARBA" id="ARBA00006711"/>
    </source>
</evidence>
<dbReference type="STRING" id="592010.GCWU000182_000123"/>
<dbReference type="GeneID" id="84816291"/>
<evidence type="ECO:0000256" key="4">
    <source>
        <dbReference type="ARBA" id="ARBA00022478"/>
    </source>
</evidence>
<evidence type="ECO:0000256" key="7">
    <source>
        <dbReference type="ARBA" id="ARBA00023163"/>
    </source>
</evidence>
<dbReference type="EC" id="2.7.7.6" evidence="2 11"/>
<dbReference type="GO" id="GO:0006351">
    <property type="term" value="P:DNA-templated transcription"/>
    <property type="evidence" value="ECO:0007669"/>
    <property type="project" value="UniProtKB-UniRule"/>
</dbReference>
<dbReference type="AlphaFoldDB" id="W1Q5G7"/>
<dbReference type="GO" id="GO:0000428">
    <property type="term" value="C:DNA-directed RNA polymerase complex"/>
    <property type="evidence" value="ECO:0007669"/>
    <property type="project" value="UniProtKB-KW"/>
</dbReference>
<evidence type="ECO:0000313" key="12">
    <source>
        <dbReference type="EMBL" id="ESK66436.1"/>
    </source>
</evidence>
<organism evidence="12 13">
    <name type="scientific">Abiotrophia defectiva ATCC 49176</name>
    <dbReference type="NCBI Taxonomy" id="592010"/>
    <lineage>
        <taxon>Bacteria</taxon>
        <taxon>Bacillati</taxon>
        <taxon>Bacillota</taxon>
        <taxon>Bacilli</taxon>
        <taxon>Lactobacillales</taxon>
        <taxon>Aerococcaceae</taxon>
        <taxon>Abiotrophia</taxon>
    </lineage>
</organism>
<reference evidence="12" key="1">
    <citation type="submission" date="2013-06" db="EMBL/GenBank/DDBJ databases">
        <authorList>
            <person name="Weinstock G."/>
            <person name="Sodergren E."/>
            <person name="Clifton S."/>
            <person name="Fulton L."/>
            <person name="Fulton B."/>
            <person name="Courtney L."/>
            <person name="Fronick C."/>
            <person name="Harrison M."/>
            <person name="Strong C."/>
            <person name="Farmer C."/>
            <person name="Delahaunty K."/>
            <person name="Markovic C."/>
            <person name="Hall O."/>
            <person name="Minx P."/>
            <person name="Tomlinson C."/>
            <person name="Mitreva M."/>
            <person name="Nelson J."/>
            <person name="Hou S."/>
            <person name="Wollam A."/>
            <person name="Pepin K.H."/>
            <person name="Johnson M."/>
            <person name="Bhonagiri V."/>
            <person name="Nash W.E."/>
            <person name="Warren W."/>
            <person name="Chinwalla A."/>
            <person name="Mardis E.R."/>
            <person name="Wilson R.K."/>
        </authorList>
    </citation>
    <scope>NUCLEOTIDE SEQUENCE [LARGE SCALE GENOMIC DNA]</scope>
    <source>
        <strain evidence="12">ATCC 49176</strain>
    </source>
</reference>
<protein>
    <recommendedName>
        <fullName evidence="3 11">DNA-directed RNA polymerase subunit omega</fullName>
        <shortName evidence="11">RNAP omega subunit</shortName>
        <ecNumber evidence="2 11">2.7.7.6</ecNumber>
    </recommendedName>
    <alternativeName>
        <fullName evidence="11">RNA polymerase omega subunit</fullName>
    </alternativeName>
    <alternativeName>
        <fullName evidence="9 11">Transcriptase subunit omega</fullName>
    </alternativeName>
</protein>
<evidence type="ECO:0000256" key="9">
    <source>
        <dbReference type="ARBA" id="ARBA00029924"/>
    </source>
</evidence>
<dbReference type="InterPro" id="IPR003716">
    <property type="entry name" value="DNA-dir_RNA_pol_omega"/>
</dbReference>
<dbReference type="GO" id="GO:0003899">
    <property type="term" value="F:DNA-directed RNA polymerase activity"/>
    <property type="evidence" value="ECO:0007669"/>
    <property type="project" value="UniProtKB-UniRule"/>
</dbReference>
<dbReference type="GO" id="GO:0003677">
    <property type="term" value="F:DNA binding"/>
    <property type="evidence" value="ECO:0007669"/>
    <property type="project" value="UniProtKB-UniRule"/>
</dbReference>
<sequence>MMLYPSIDKLLEKVPSKYSLIILASKRSHDLQVYQNPQLDKYESVKAVGKSLEEVIDGKLYIKED</sequence>
<proteinExistence type="inferred from homology"/>
<dbReference type="NCBIfam" id="TIGR00690">
    <property type="entry name" value="rpoZ"/>
    <property type="match status" value="1"/>
</dbReference>
<evidence type="ECO:0000256" key="11">
    <source>
        <dbReference type="HAMAP-Rule" id="MF_00366"/>
    </source>
</evidence>
<evidence type="ECO:0000256" key="2">
    <source>
        <dbReference type="ARBA" id="ARBA00012418"/>
    </source>
</evidence>
<dbReference type="OrthoDB" id="9815459at2"/>
<comment type="subunit">
    <text evidence="11">The RNAP catalytic core consists of 2 alpha, 1 beta, 1 beta' and 1 omega subunit. When a sigma factor is associated with the core the holoenzyme is formed, which can initiate transcription.</text>
</comment>
<comment type="similarity">
    <text evidence="1 11">Belongs to the RNA polymerase subunit omega family.</text>
</comment>
<comment type="caution">
    <text evidence="12">The sequence shown here is derived from an EMBL/GenBank/DDBJ whole genome shotgun (WGS) entry which is preliminary data.</text>
</comment>
<evidence type="ECO:0000256" key="6">
    <source>
        <dbReference type="ARBA" id="ARBA00022695"/>
    </source>
</evidence>
<evidence type="ECO:0000256" key="8">
    <source>
        <dbReference type="ARBA" id="ARBA00024694"/>
    </source>
</evidence>
<dbReference type="Pfam" id="PF01192">
    <property type="entry name" value="RNA_pol_Rpb6"/>
    <property type="match status" value="1"/>
</dbReference>
<keyword evidence="4 11" id="KW-0240">DNA-directed RNA polymerase</keyword>
<comment type="catalytic activity">
    <reaction evidence="10 11">
        <text>RNA(n) + a ribonucleoside 5'-triphosphate = RNA(n+1) + diphosphate</text>
        <dbReference type="Rhea" id="RHEA:21248"/>
        <dbReference type="Rhea" id="RHEA-COMP:14527"/>
        <dbReference type="Rhea" id="RHEA-COMP:17342"/>
        <dbReference type="ChEBI" id="CHEBI:33019"/>
        <dbReference type="ChEBI" id="CHEBI:61557"/>
        <dbReference type="ChEBI" id="CHEBI:140395"/>
        <dbReference type="EC" id="2.7.7.6"/>
    </reaction>
</comment>
<name>W1Q5G7_ABIDE</name>
<dbReference type="RefSeq" id="WP_023390784.1">
    <property type="nucleotide sequence ID" value="NZ_CP146287.1"/>
</dbReference>
<keyword evidence="5 11" id="KW-0808">Transferase</keyword>
<dbReference type="PANTHER" id="PTHR34476">
    <property type="entry name" value="DNA-DIRECTED RNA POLYMERASE SUBUNIT OMEGA"/>
    <property type="match status" value="1"/>
</dbReference>
<dbReference type="SUPFAM" id="SSF63562">
    <property type="entry name" value="RPB6/omega subunit-like"/>
    <property type="match status" value="1"/>
</dbReference>
<dbReference type="Proteomes" id="UP000019050">
    <property type="component" value="Unassembled WGS sequence"/>
</dbReference>
<evidence type="ECO:0000256" key="3">
    <source>
        <dbReference type="ARBA" id="ARBA00013725"/>
    </source>
</evidence>
<keyword evidence="13" id="KW-1185">Reference proteome</keyword>
<dbReference type="HOGENOM" id="CLU_125406_6_0_9"/>
<evidence type="ECO:0000313" key="13">
    <source>
        <dbReference type="Proteomes" id="UP000019050"/>
    </source>
</evidence>
<dbReference type="Gene3D" id="3.90.940.10">
    <property type="match status" value="1"/>
</dbReference>
<evidence type="ECO:0000256" key="5">
    <source>
        <dbReference type="ARBA" id="ARBA00022679"/>
    </source>
</evidence>
<dbReference type="HAMAP" id="MF_00366">
    <property type="entry name" value="RNApol_bact_RpoZ"/>
    <property type="match status" value="1"/>
</dbReference>
<dbReference type="PANTHER" id="PTHR34476:SF1">
    <property type="entry name" value="DNA-DIRECTED RNA POLYMERASE SUBUNIT OMEGA"/>
    <property type="match status" value="1"/>
</dbReference>
<dbReference type="SMART" id="SM01409">
    <property type="entry name" value="RNA_pol_Rpb6"/>
    <property type="match status" value="1"/>
</dbReference>
<keyword evidence="6 11" id="KW-0548">Nucleotidyltransferase</keyword>
<dbReference type="InterPro" id="IPR006110">
    <property type="entry name" value="Pol_omega/Rpo6/RPB6"/>
</dbReference>
<evidence type="ECO:0000256" key="10">
    <source>
        <dbReference type="ARBA" id="ARBA00048552"/>
    </source>
</evidence>
<dbReference type="EMBL" id="ACIN03000001">
    <property type="protein sequence ID" value="ESK66436.1"/>
    <property type="molecule type" value="Genomic_DNA"/>
</dbReference>
<dbReference type="eggNOG" id="COG1758">
    <property type="taxonomic scope" value="Bacteria"/>
</dbReference>
<gene>
    <name evidence="11" type="primary">rpoZ</name>
    <name evidence="12" type="ORF">GCWU000182_000123</name>
</gene>
<keyword evidence="7 11" id="KW-0804">Transcription</keyword>
<comment type="function">
    <text evidence="8 11">Promotes RNA polymerase assembly. Latches the N- and C-terminal regions of the beta' subunit thereby facilitating its interaction with the beta and alpha subunits.</text>
</comment>
<dbReference type="InterPro" id="IPR036161">
    <property type="entry name" value="RPB6/omega-like_sf"/>
</dbReference>
<accession>W1Q5G7</accession>